<dbReference type="KEGG" id="lrs:PX52LOC_04488"/>
<dbReference type="OrthoDB" id="8850091at2"/>
<evidence type="ECO:0000313" key="1">
    <source>
        <dbReference type="EMBL" id="QEL17499.1"/>
    </source>
</evidence>
<sequence>MKAATIDVSRPVTCRVLHYNFSPKGGLEGLIVEVGGARAQVVCPPHLGHDLAAAVAEGETVELVLSEAEPSDKGPAAHPVYHLEELPHTDAADEEPGVKGIVARLNYAKHGEANGVVLDTGDFVHLKPDGMAQLGLKVGDRVKAEGETRAMDLGGRVVEATAVNGVAVKRKPKHH</sequence>
<evidence type="ECO:0000313" key="2">
    <source>
        <dbReference type="Proteomes" id="UP000324974"/>
    </source>
</evidence>
<reference evidence="2" key="1">
    <citation type="submission" date="2019-08" db="EMBL/GenBank/DDBJ databases">
        <title>Limnoglobus roseus gen. nov., sp. nov., a novel freshwater planctomycete with a giant genome from the family Gemmataceae.</title>
        <authorList>
            <person name="Kulichevskaya I.S."/>
            <person name="Naumoff D.G."/>
            <person name="Miroshnikov K."/>
            <person name="Ivanova A."/>
            <person name="Philippov D.A."/>
            <person name="Hakobyan A."/>
            <person name="Rijpstra I.C."/>
            <person name="Sinninghe Damste J.S."/>
            <person name="Liesack W."/>
            <person name="Dedysh S.N."/>
        </authorList>
    </citation>
    <scope>NUCLEOTIDE SEQUENCE [LARGE SCALE GENOMIC DNA]</scope>
    <source>
        <strain evidence="2">PX52</strain>
    </source>
</reference>
<keyword evidence="2" id="KW-1185">Reference proteome</keyword>
<gene>
    <name evidence="1" type="ORF">PX52LOC_04488</name>
</gene>
<organism evidence="1 2">
    <name type="scientific">Limnoglobus roseus</name>
    <dbReference type="NCBI Taxonomy" id="2598579"/>
    <lineage>
        <taxon>Bacteria</taxon>
        <taxon>Pseudomonadati</taxon>
        <taxon>Planctomycetota</taxon>
        <taxon>Planctomycetia</taxon>
        <taxon>Gemmatales</taxon>
        <taxon>Gemmataceae</taxon>
        <taxon>Limnoglobus</taxon>
    </lineage>
</organism>
<dbReference type="EMBL" id="CP042425">
    <property type="protein sequence ID" value="QEL17499.1"/>
    <property type="molecule type" value="Genomic_DNA"/>
</dbReference>
<protein>
    <submittedName>
        <fullName evidence="1">Uncharacterized protein</fullName>
    </submittedName>
</protein>
<accession>A0A5C1ADQ1</accession>
<dbReference type="Proteomes" id="UP000324974">
    <property type="component" value="Chromosome"/>
</dbReference>
<dbReference type="RefSeq" id="WP_149112100.1">
    <property type="nucleotide sequence ID" value="NZ_CP042425.1"/>
</dbReference>
<proteinExistence type="predicted"/>
<name>A0A5C1ADQ1_9BACT</name>
<dbReference type="AlphaFoldDB" id="A0A5C1ADQ1"/>